<dbReference type="EMBL" id="JAANCM010000012">
    <property type="protein sequence ID" value="NHT78085.1"/>
    <property type="molecule type" value="Genomic_DNA"/>
</dbReference>
<dbReference type="AlphaFoldDB" id="A0AA43ZHP5"/>
<dbReference type="RefSeq" id="WP_167130495.1">
    <property type="nucleotide sequence ID" value="NZ_JAANCM010000012.1"/>
</dbReference>
<keyword evidence="2" id="KW-1185">Reference proteome</keyword>
<reference evidence="1" key="1">
    <citation type="submission" date="2020-03" db="EMBL/GenBank/DDBJ databases">
        <title>Ferranicluibacter endophyticum gen. nov., sp. nov., a new genus isolated from Rubus ulmifolius Schott. stem.</title>
        <authorList>
            <person name="Roca-Couso R."/>
            <person name="Flores-Felix J.D."/>
            <person name="Igual J.M."/>
            <person name="Rivas R."/>
        </authorList>
    </citation>
    <scope>NUCLEOTIDE SEQUENCE</scope>
    <source>
        <strain evidence="1">CRRU44</strain>
    </source>
</reference>
<name>A0AA43ZHP5_9HYPH</name>
<proteinExistence type="predicted"/>
<evidence type="ECO:0000313" key="1">
    <source>
        <dbReference type="EMBL" id="NHT78085.1"/>
    </source>
</evidence>
<accession>A0AA43ZHP5</accession>
<sequence>MSELAFAARHLSTTPKGLNTVFHFRDENGKTLALLLDGDVGRDFVDHCRIYYEPEPEPVSAEEKQIDLAVIELFEIDAASADESDPRQIADALDRELRILLAAGDGTN</sequence>
<dbReference type="Proteomes" id="UP001155840">
    <property type="component" value="Unassembled WGS sequence"/>
</dbReference>
<comment type="caution">
    <text evidence="1">The sequence shown here is derived from an EMBL/GenBank/DDBJ whole genome shotgun (WGS) entry which is preliminary data.</text>
</comment>
<protein>
    <submittedName>
        <fullName evidence="1">Uncharacterized protein</fullName>
    </submittedName>
</protein>
<evidence type="ECO:0000313" key="2">
    <source>
        <dbReference type="Proteomes" id="UP001155840"/>
    </source>
</evidence>
<gene>
    <name evidence="1" type="ORF">G8E10_20495</name>
</gene>
<organism evidence="1 2">
    <name type="scientific">Ferranicluibacter rubi</name>
    <dbReference type="NCBI Taxonomy" id="2715133"/>
    <lineage>
        <taxon>Bacteria</taxon>
        <taxon>Pseudomonadati</taxon>
        <taxon>Pseudomonadota</taxon>
        <taxon>Alphaproteobacteria</taxon>
        <taxon>Hyphomicrobiales</taxon>
        <taxon>Rhizobiaceae</taxon>
        <taxon>Ferranicluibacter</taxon>
    </lineage>
</organism>